<organism evidence="3 4">
    <name type="scientific">Paraphoma chrysanthemicola</name>
    <dbReference type="NCBI Taxonomy" id="798071"/>
    <lineage>
        <taxon>Eukaryota</taxon>
        <taxon>Fungi</taxon>
        <taxon>Dikarya</taxon>
        <taxon>Ascomycota</taxon>
        <taxon>Pezizomycotina</taxon>
        <taxon>Dothideomycetes</taxon>
        <taxon>Pleosporomycetidae</taxon>
        <taxon>Pleosporales</taxon>
        <taxon>Pleosporineae</taxon>
        <taxon>Phaeosphaeriaceae</taxon>
        <taxon>Paraphoma</taxon>
    </lineage>
</organism>
<feature type="transmembrane region" description="Helical" evidence="2">
    <location>
        <begin position="546"/>
        <end position="565"/>
    </location>
</feature>
<feature type="compositionally biased region" description="Low complexity" evidence="1">
    <location>
        <begin position="8"/>
        <end position="24"/>
    </location>
</feature>
<evidence type="ECO:0000256" key="1">
    <source>
        <dbReference type="SAM" id="MobiDB-lite"/>
    </source>
</evidence>
<feature type="region of interest" description="Disordered" evidence="1">
    <location>
        <begin position="1"/>
        <end position="64"/>
    </location>
</feature>
<keyword evidence="2" id="KW-1133">Transmembrane helix</keyword>
<keyword evidence="2" id="KW-0812">Transmembrane</keyword>
<protein>
    <submittedName>
        <fullName evidence="3">Uncharacterized protein</fullName>
    </submittedName>
</protein>
<dbReference type="OrthoDB" id="10566274at2759"/>
<proteinExistence type="predicted"/>
<reference evidence="3" key="1">
    <citation type="journal article" date="2021" name="Nat. Commun.">
        <title>Genetic determinants of endophytism in the Arabidopsis root mycobiome.</title>
        <authorList>
            <person name="Mesny F."/>
            <person name="Miyauchi S."/>
            <person name="Thiergart T."/>
            <person name="Pickel B."/>
            <person name="Atanasova L."/>
            <person name="Karlsson M."/>
            <person name="Huettel B."/>
            <person name="Barry K.W."/>
            <person name="Haridas S."/>
            <person name="Chen C."/>
            <person name="Bauer D."/>
            <person name="Andreopoulos W."/>
            <person name="Pangilinan J."/>
            <person name="LaButti K."/>
            <person name="Riley R."/>
            <person name="Lipzen A."/>
            <person name="Clum A."/>
            <person name="Drula E."/>
            <person name="Henrissat B."/>
            <person name="Kohler A."/>
            <person name="Grigoriev I.V."/>
            <person name="Martin F.M."/>
            <person name="Hacquard S."/>
        </authorList>
    </citation>
    <scope>NUCLEOTIDE SEQUENCE</scope>
    <source>
        <strain evidence="3">MPI-SDFR-AT-0120</strain>
    </source>
</reference>
<evidence type="ECO:0000313" key="4">
    <source>
        <dbReference type="Proteomes" id="UP000813461"/>
    </source>
</evidence>
<keyword evidence="4" id="KW-1185">Reference proteome</keyword>
<sequence length="608" mass="68218">MDYLPPTSHSQSSADSRPPSSAQAMSCPPTPANGPPSLTNPPTQSPLQAPDTPPSQSPNTQQQPQNVIPQFSIAQANNSNGSNTAQSAFAKPVPRIWSWLRGFSQFCAALLTSGSIIIFIYYQIRADQRDDRNFEYAVHSWNLSVWTAHKDYCDFQLSHDNNTTAESCSVGPPPAKLAYIKLWMRENIDAVLTDAERAHVVNRFLLAAGLVVTLRTLYNWCIIASFHLFKRLHSHNRFEEAKKKDVHVDRVLEEFLRDTIIDLLLSDSCIAELGEMAISRLSRTVGFQESLLDLLNTYYVDLSDEFLGISSTLGKTHGEGRNRSHEIFSTIAPCWIYEVKKSRTYIAEKVVKGMTAYKGLTEPRILPARTEHLIHRTQHEWRHEHDMCQVEGQVSLVIRLLTEGTASSRLKEGFRNTLVPAPRTLNVKGIQAAVLAGLEQKLAHLDKRFTDSANILTIRLNLGSNELSIHAHDLNLKTNFISHEVHKLNRLSTVAAIANVKAAEKTSLTTSVNVLLLWITAPVTLVLQYFGSEQAVFSFERNPRTFIIALVVVFATLPLLTYALYSFELGEKAFWEFLGLRRGRKTRHEDEPDALELNMLDHVPFGAA</sequence>
<accession>A0A8K0VUX5</accession>
<feature type="transmembrane region" description="Helical" evidence="2">
    <location>
        <begin position="511"/>
        <end position="531"/>
    </location>
</feature>
<name>A0A8K0VUX5_9PLEO</name>
<dbReference type="AlphaFoldDB" id="A0A8K0VUX5"/>
<gene>
    <name evidence="3" type="ORF">FB567DRAFT_534429</name>
</gene>
<keyword evidence="2" id="KW-0472">Membrane</keyword>
<feature type="compositionally biased region" description="Polar residues" evidence="1">
    <location>
        <begin position="36"/>
        <end position="47"/>
    </location>
</feature>
<evidence type="ECO:0000256" key="2">
    <source>
        <dbReference type="SAM" id="Phobius"/>
    </source>
</evidence>
<comment type="caution">
    <text evidence="3">The sequence shown here is derived from an EMBL/GenBank/DDBJ whole genome shotgun (WGS) entry which is preliminary data.</text>
</comment>
<feature type="transmembrane region" description="Helical" evidence="2">
    <location>
        <begin position="103"/>
        <end position="124"/>
    </location>
</feature>
<evidence type="ECO:0000313" key="3">
    <source>
        <dbReference type="EMBL" id="KAH7077051.1"/>
    </source>
</evidence>
<dbReference type="EMBL" id="JAGMVJ010000018">
    <property type="protein sequence ID" value="KAH7077051.1"/>
    <property type="molecule type" value="Genomic_DNA"/>
</dbReference>
<dbReference type="Proteomes" id="UP000813461">
    <property type="component" value="Unassembled WGS sequence"/>
</dbReference>